<proteinExistence type="predicted"/>
<reference evidence="1" key="1">
    <citation type="journal article" date="2020" name="Stud. Mycol.">
        <title>101 Dothideomycetes genomes: a test case for predicting lifestyles and emergence of pathogens.</title>
        <authorList>
            <person name="Haridas S."/>
            <person name="Albert R."/>
            <person name="Binder M."/>
            <person name="Bloem J."/>
            <person name="Labutti K."/>
            <person name="Salamov A."/>
            <person name="Andreopoulos B."/>
            <person name="Baker S."/>
            <person name="Barry K."/>
            <person name="Bills G."/>
            <person name="Bluhm B."/>
            <person name="Cannon C."/>
            <person name="Castanera R."/>
            <person name="Culley D."/>
            <person name="Daum C."/>
            <person name="Ezra D."/>
            <person name="Gonzalez J."/>
            <person name="Henrissat B."/>
            <person name="Kuo A."/>
            <person name="Liang C."/>
            <person name="Lipzen A."/>
            <person name="Lutzoni F."/>
            <person name="Magnuson J."/>
            <person name="Mondo S."/>
            <person name="Nolan M."/>
            <person name="Ohm R."/>
            <person name="Pangilinan J."/>
            <person name="Park H.-J."/>
            <person name="Ramirez L."/>
            <person name="Alfaro M."/>
            <person name="Sun H."/>
            <person name="Tritt A."/>
            <person name="Yoshinaga Y."/>
            <person name="Zwiers L.-H."/>
            <person name="Turgeon B."/>
            <person name="Goodwin S."/>
            <person name="Spatafora J."/>
            <person name="Crous P."/>
            <person name="Grigoriev I."/>
        </authorList>
    </citation>
    <scope>NUCLEOTIDE SEQUENCE</scope>
    <source>
        <strain evidence="1">CBS 161.51</strain>
    </source>
</reference>
<dbReference type="SUPFAM" id="SSF48403">
    <property type="entry name" value="Ankyrin repeat"/>
    <property type="match status" value="1"/>
</dbReference>
<evidence type="ECO:0000313" key="1">
    <source>
        <dbReference type="EMBL" id="KAF1936509.1"/>
    </source>
</evidence>
<name>A0A6A5S9N0_9PLEO</name>
<evidence type="ECO:0000313" key="2">
    <source>
        <dbReference type="Proteomes" id="UP000800038"/>
    </source>
</evidence>
<protein>
    <submittedName>
        <fullName evidence="1">Uncharacterized protein</fullName>
    </submittedName>
</protein>
<dbReference type="Pfam" id="PF12796">
    <property type="entry name" value="Ank_2"/>
    <property type="match status" value="1"/>
</dbReference>
<dbReference type="EMBL" id="ML976184">
    <property type="protein sequence ID" value="KAF1936509.1"/>
    <property type="molecule type" value="Genomic_DNA"/>
</dbReference>
<dbReference type="InterPro" id="IPR002110">
    <property type="entry name" value="Ankyrin_rpt"/>
</dbReference>
<dbReference type="OrthoDB" id="366390at2759"/>
<gene>
    <name evidence="1" type="ORF">EJ02DRAFT_459471</name>
</gene>
<sequence>MLFAYHGNAETARMLLDSGVDANMLNGREQSPLACAVFKAHDEAVRLLYAGGAD</sequence>
<dbReference type="AlphaFoldDB" id="A0A6A5S9N0"/>
<organism evidence="1 2">
    <name type="scientific">Clathrospora elynae</name>
    <dbReference type="NCBI Taxonomy" id="706981"/>
    <lineage>
        <taxon>Eukaryota</taxon>
        <taxon>Fungi</taxon>
        <taxon>Dikarya</taxon>
        <taxon>Ascomycota</taxon>
        <taxon>Pezizomycotina</taxon>
        <taxon>Dothideomycetes</taxon>
        <taxon>Pleosporomycetidae</taxon>
        <taxon>Pleosporales</taxon>
        <taxon>Diademaceae</taxon>
        <taxon>Clathrospora</taxon>
    </lineage>
</organism>
<dbReference type="Proteomes" id="UP000800038">
    <property type="component" value="Unassembled WGS sequence"/>
</dbReference>
<keyword evidence="2" id="KW-1185">Reference proteome</keyword>
<dbReference type="Gene3D" id="1.25.40.20">
    <property type="entry name" value="Ankyrin repeat-containing domain"/>
    <property type="match status" value="1"/>
</dbReference>
<dbReference type="InterPro" id="IPR036770">
    <property type="entry name" value="Ankyrin_rpt-contain_sf"/>
</dbReference>
<accession>A0A6A5S9N0</accession>